<evidence type="ECO:0000313" key="2">
    <source>
        <dbReference type="EMBL" id="EAR21223.1"/>
    </source>
</evidence>
<dbReference type="Proteomes" id="UP000003374">
    <property type="component" value="Unassembled WGS sequence"/>
</dbReference>
<dbReference type="EMBL" id="AAOF01000011">
    <property type="protein sequence ID" value="EAR21223.1"/>
    <property type="molecule type" value="Genomic_DNA"/>
</dbReference>
<sequence>MLELQHRHRWLPGLIAVVFVLTVIPVPATQAKMISTQALAAGAAADAERARIAAMLERDEVHAQLVALGVDPQAARNRVAALSDAQARALAKHIDNMPAGGSTLTFLVGIGLVVFLVLLVTDILGFTDVFPFVKKTVH</sequence>
<dbReference type="HOGENOM" id="CLU_146041_2_0_6"/>
<dbReference type="STRING" id="314278.NB231_00840"/>
<dbReference type="Pfam" id="PF20332">
    <property type="entry name" value="DUF6627"/>
    <property type="match status" value="1"/>
</dbReference>
<dbReference type="InterPro" id="IPR016924">
    <property type="entry name" value="UCP029543"/>
</dbReference>
<dbReference type="RefSeq" id="WP_004998887.1">
    <property type="nucleotide sequence ID" value="NZ_CH672427.1"/>
</dbReference>
<name>A4BSX9_9GAMM</name>
<dbReference type="PIRSF" id="PIRSF029543">
    <property type="entry name" value="UCP029543"/>
    <property type="match status" value="1"/>
</dbReference>
<evidence type="ECO:0000256" key="1">
    <source>
        <dbReference type="SAM" id="Phobius"/>
    </source>
</evidence>
<reference evidence="2 3" key="1">
    <citation type="submission" date="2006-02" db="EMBL/GenBank/DDBJ databases">
        <authorList>
            <person name="Waterbury J."/>
            <person name="Ferriera S."/>
            <person name="Johnson J."/>
            <person name="Kravitz S."/>
            <person name="Halpern A."/>
            <person name="Remington K."/>
            <person name="Beeson K."/>
            <person name="Tran B."/>
            <person name="Rogers Y.-H."/>
            <person name="Friedman R."/>
            <person name="Venter J.C."/>
        </authorList>
    </citation>
    <scope>NUCLEOTIDE SEQUENCE [LARGE SCALE GENOMIC DNA]</scope>
    <source>
        <strain evidence="2 3">Nb-231</strain>
    </source>
</reference>
<accession>A4BSX9</accession>
<dbReference type="InterPro" id="IPR046735">
    <property type="entry name" value="PA2779-like"/>
</dbReference>
<keyword evidence="1" id="KW-1133">Transmembrane helix</keyword>
<dbReference type="OrthoDB" id="6401969at2"/>
<organism evidence="2 3">
    <name type="scientific">Nitrococcus mobilis Nb-231</name>
    <dbReference type="NCBI Taxonomy" id="314278"/>
    <lineage>
        <taxon>Bacteria</taxon>
        <taxon>Pseudomonadati</taxon>
        <taxon>Pseudomonadota</taxon>
        <taxon>Gammaproteobacteria</taxon>
        <taxon>Chromatiales</taxon>
        <taxon>Ectothiorhodospiraceae</taxon>
        <taxon>Nitrococcus</taxon>
    </lineage>
</organism>
<dbReference type="NCBIfam" id="NF033919">
    <property type="entry name" value="PA2779_fam"/>
    <property type="match status" value="1"/>
</dbReference>
<comment type="caution">
    <text evidence="2">The sequence shown here is derived from an EMBL/GenBank/DDBJ whole genome shotgun (WGS) entry which is preliminary data.</text>
</comment>
<proteinExistence type="predicted"/>
<keyword evidence="1" id="KW-0472">Membrane</keyword>
<gene>
    <name evidence="2" type="ORF">NB231_00840</name>
</gene>
<protein>
    <recommendedName>
        <fullName evidence="4">PA2779 family protein</fullName>
    </recommendedName>
</protein>
<feature type="transmembrane region" description="Helical" evidence="1">
    <location>
        <begin position="104"/>
        <end position="126"/>
    </location>
</feature>
<keyword evidence="1" id="KW-0812">Transmembrane</keyword>
<keyword evidence="3" id="KW-1185">Reference proteome</keyword>
<dbReference type="eggNOG" id="ENOG5032Z0E">
    <property type="taxonomic scope" value="Bacteria"/>
</dbReference>
<evidence type="ECO:0000313" key="3">
    <source>
        <dbReference type="Proteomes" id="UP000003374"/>
    </source>
</evidence>
<dbReference type="AlphaFoldDB" id="A4BSX9"/>
<evidence type="ECO:0008006" key="4">
    <source>
        <dbReference type="Google" id="ProtNLM"/>
    </source>
</evidence>